<dbReference type="Pfam" id="PF10431">
    <property type="entry name" value="ClpB_D2-small"/>
    <property type="match status" value="1"/>
</dbReference>
<organism evidence="5 6">
    <name type="scientific">Thalassolituus maritimus</name>
    <dbReference type="NCBI Taxonomy" id="484498"/>
    <lineage>
        <taxon>Bacteria</taxon>
        <taxon>Pseudomonadati</taxon>
        <taxon>Pseudomonadota</taxon>
        <taxon>Gammaproteobacteria</taxon>
        <taxon>Oceanospirillales</taxon>
        <taxon>Oceanospirillaceae</taxon>
        <taxon>Thalassolituus</taxon>
    </lineage>
</organism>
<dbReference type="GO" id="GO:0005524">
    <property type="term" value="F:ATP binding"/>
    <property type="evidence" value="ECO:0007669"/>
    <property type="project" value="UniProtKB-KW"/>
</dbReference>
<evidence type="ECO:0000313" key="6">
    <source>
        <dbReference type="Proteomes" id="UP000185639"/>
    </source>
</evidence>
<dbReference type="GO" id="GO:0005737">
    <property type="term" value="C:cytoplasm"/>
    <property type="evidence" value="ECO:0007669"/>
    <property type="project" value="TreeGrafter"/>
</dbReference>
<dbReference type="RefSeq" id="WP_076515081.1">
    <property type="nucleotide sequence ID" value="NZ_FTOH01000004.1"/>
</dbReference>
<dbReference type="InterPro" id="IPR003593">
    <property type="entry name" value="AAA+_ATPase"/>
</dbReference>
<dbReference type="STRING" id="484498.SAMN05421686_104232"/>
<dbReference type="AlphaFoldDB" id="A0A1N7LUY7"/>
<evidence type="ECO:0000313" key="5">
    <source>
        <dbReference type="EMBL" id="SIS77569.1"/>
    </source>
</evidence>
<dbReference type="EMBL" id="FTOH01000004">
    <property type="protein sequence ID" value="SIS77569.1"/>
    <property type="molecule type" value="Genomic_DNA"/>
</dbReference>
<feature type="domain" description="AAA+ ATPase" evidence="4">
    <location>
        <begin position="65"/>
        <end position="306"/>
    </location>
</feature>
<sequence>MVFVTDRIRSQAQSQSQPLLSRFAFQPAEVSAHLKACIRSQDAVIDRLESQLNVISAGLNDRRRPLLSALFIGATGVGKTEMVRQVAQAIHGRSDAFCRIDMNTLAQSHYSAAITGAPPGYVGSKENLSLLNEELISGTSSRPGIVLFDEIEKADHSVVLSLMNILDNGTLKLASGQKSISFTNTLVFMTSNVGSRLAESLRWLDSVPGVNRSGLYKRALERHFNTEFINRIGIVEYFSALTSEDMPSLVEGLEQSLNSQLKRHNTSIELEPAARDFIVMTSGFRKYGARAIERRFRDLVITEVARHLTAHNDTMNTHLQGILSDRQVTLLPVSLAETHSEFPSEPEFTPKSPKAT</sequence>
<keyword evidence="2" id="KW-0067">ATP-binding</keyword>
<evidence type="ECO:0000259" key="4">
    <source>
        <dbReference type="SMART" id="SM00382"/>
    </source>
</evidence>
<keyword evidence="3" id="KW-0143">Chaperone</keyword>
<dbReference type="SUPFAM" id="SSF52540">
    <property type="entry name" value="P-loop containing nucleoside triphosphate hydrolases"/>
    <property type="match status" value="1"/>
</dbReference>
<dbReference type="PANTHER" id="PTHR11638:SF18">
    <property type="entry name" value="HEAT SHOCK PROTEIN 104"/>
    <property type="match status" value="1"/>
</dbReference>
<evidence type="ECO:0000256" key="2">
    <source>
        <dbReference type="ARBA" id="ARBA00022840"/>
    </source>
</evidence>
<dbReference type="PRINTS" id="PR00300">
    <property type="entry name" value="CLPPROTEASEA"/>
</dbReference>
<dbReference type="GO" id="GO:0016887">
    <property type="term" value="F:ATP hydrolysis activity"/>
    <property type="evidence" value="ECO:0007669"/>
    <property type="project" value="InterPro"/>
</dbReference>
<dbReference type="Gene3D" id="1.10.8.60">
    <property type="match status" value="1"/>
</dbReference>
<dbReference type="InterPro" id="IPR019489">
    <property type="entry name" value="Clp_ATPase_C"/>
</dbReference>
<evidence type="ECO:0000256" key="1">
    <source>
        <dbReference type="ARBA" id="ARBA00022741"/>
    </source>
</evidence>
<dbReference type="Gene3D" id="3.40.50.300">
    <property type="entry name" value="P-loop containing nucleotide triphosphate hydrolases"/>
    <property type="match status" value="1"/>
</dbReference>
<gene>
    <name evidence="5" type="ORF">SAMN05421686_104232</name>
</gene>
<name>A0A1N7LUY7_9GAMM</name>
<keyword evidence="1" id="KW-0547">Nucleotide-binding</keyword>
<proteinExistence type="predicted"/>
<reference evidence="6" key="1">
    <citation type="submission" date="2017-01" db="EMBL/GenBank/DDBJ databases">
        <authorList>
            <person name="Varghese N."/>
            <person name="Submissions S."/>
        </authorList>
    </citation>
    <scope>NUCLEOTIDE SEQUENCE [LARGE SCALE GENOMIC DNA]</scope>
    <source>
        <strain evidence="6">DSM 24913</strain>
    </source>
</reference>
<dbReference type="InterPro" id="IPR001270">
    <property type="entry name" value="ClpA/B"/>
</dbReference>
<dbReference type="PANTHER" id="PTHR11638">
    <property type="entry name" value="ATP-DEPENDENT CLP PROTEASE"/>
    <property type="match status" value="1"/>
</dbReference>
<dbReference type="OrthoDB" id="9803641at2"/>
<dbReference type="Proteomes" id="UP000185639">
    <property type="component" value="Unassembled WGS sequence"/>
</dbReference>
<dbReference type="InterPro" id="IPR027417">
    <property type="entry name" value="P-loop_NTPase"/>
</dbReference>
<evidence type="ECO:0000256" key="3">
    <source>
        <dbReference type="ARBA" id="ARBA00023186"/>
    </source>
</evidence>
<keyword evidence="6" id="KW-1185">Reference proteome</keyword>
<dbReference type="Pfam" id="PF07724">
    <property type="entry name" value="AAA_2"/>
    <property type="match status" value="1"/>
</dbReference>
<accession>A0A1N7LUY7</accession>
<dbReference type="InterPro" id="IPR003959">
    <property type="entry name" value="ATPase_AAA_core"/>
</dbReference>
<dbReference type="InterPro" id="IPR050130">
    <property type="entry name" value="ClpA_ClpB"/>
</dbReference>
<protein>
    <submittedName>
        <fullName evidence="5">C-terminal, D2-small domain-containing protein, of ClpB protein</fullName>
    </submittedName>
</protein>
<dbReference type="GO" id="GO:0034605">
    <property type="term" value="P:cellular response to heat"/>
    <property type="evidence" value="ECO:0007669"/>
    <property type="project" value="TreeGrafter"/>
</dbReference>
<dbReference type="SMART" id="SM00382">
    <property type="entry name" value="AAA"/>
    <property type="match status" value="1"/>
</dbReference>